<dbReference type="AlphaFoldDB" id="A0A182R8G0"/>
<feature type="region of interest" description="Disordered" evidence="1">
    <location>
        <begin position="240"/>
        <end position="308"/>
    </location>
</feature>
<proteinExistence type="predicted"/>
<accession>A0A182R8G0</accession>
<dbReference type="VEuPathDB" id="VectorBase:AFUN002469"/>
<organism evidence="2">
    <name type="scientific">Anopheles funestus</name>
    <name type="common">African malaria mosquito</name>
    <dbReference type="NCBI Taxonomy" id="62324"/>
    <lineage>
        <taxon>Eukaryota</taxon>
        <taxon>Metazoa</taxon>
        <taxon>Ecdysozoa</taxon>
        <taxon>Arthropoda</taxon>
        <taxon>Hexapoda</taxon>
        <taxon>Insecta</taxon>
        <taxon>Pterygota</taxon>
        <taxon>Neoptera</taxon>
        <taxon>Endopterygota</taxon>
        <taxon>Diptera</taxon>
        <taxon>Nematocera</taxon>
        <taxon>Culicoidea</taxon>
        <taxon>Culicidae</taxon>
        <taxon>Anophelinae</taxon>
        <taxon>Anopheles</taxon>
    </lineage>
</organism>
<protein>
    <submittedName>
        <fullName evidence="2">Uncharacterized protein</fullName>
    </submittedName>
</protein>
<sequence length="325" mass="36571">MYSAAGRKSKQGDFSIKIEATWEPDVCVPPVVDEDDGDGDLEHNVGEKSSQSKDILAELCKQRAIPSILELQLQEYFRQHPHIQPLPPSHSNAVDIDLADPDEETWIIQCPSTIDVKAELLNKKINLAAPHSMIKHCSVPLEAHVQINTEERVIGLQSGSRVKSFVPAGFVRINQALTALDVPVPSNTRNATHITVPYPEEIRVRHPLLGYDFNEHMRLPKRVRKQLSFAQQKAALMYQNAGKTKTSKKKSNTAAESTSDDQQTVSTKTRKRKQPFDEDDVMPRTVKQEPLSPKQKKSKSTDEVQTVNIKKEVTMEDDISWLLNI</sequence>
<evidence type="ECO:0000313" key="2">
    <source>
        <dbReference type="EnsemblMetazoa" id="AFUN002469-PA"/>
    </source>
</evidence>
<dbReference type="VEuPathDB" id="VectorBase:AFUN2_010574"/>
<reference evidence="2" key="1">
    <citation type="submission" date="2020-05" db="UniProtKB">
        <authorList>
            <consortium name="EnsemblMetazoa"/>
        </authorList>
    </citation>
    <scope>IDENTIFICATION</scope>
    <source>
        <strain evidence="2">FUMOZ</strain>
    </source>
</reference>
<evidence type="ECO:0000256" key="1">
    <source>
        <dbReference type="SAM" id="MobiDB-lite"/>
    </source>
</evidence>
<dbReference type="EnsemblMetazoa" id="AFUN002469-RA">
    <property type="protein sequence ID" value="AFUN002469-PA"/>
    <property type="gene ID" value="AFUN002469"/>
</dbReference>
<name>A0A182R8G0_ANOFN</name>